<dbReference type="Proteomes" id="UP000290289">
    <property type="component" value="Chromosome 10"/>
</dbReference>
<reference evidence="2 3" key="1">
    <citation type="submission" date="2018-10" db="EMBL/GenBank/DDBJ databases">
        <title>A high-quality apple genome assembly.</title>
        <authorList>
            <person name="Hu J."/>
        </authorList>
    </citation>
    <scope>NUCLEOTIDE SEQUENCE [LARGE SCALE GENOMIC DNA]</scope>
    <source>
        <strain evidence="3">cv. HFTH1</strain>
        <tissue evidence="2">Young leaf</tissue>
    </source>
</reference>
<feature type="compositionally biased region" description="Basic residues" evidence="1">
    <location>
        <begin position="14"/>
        <end position="38"/>
    </location>
</feature>
<keyword evidence="3" id="KW-1185">Reference proteome</keyword>
<feature type="region of interest" description="Disordered" evidence="1">
    <location>
        <begin position="1"/>
        <end position="61"/>
    </location>
</feature>
<dbReference type="PANTHER" id="PTHR48235:SF1">
    <property type="entry name" value="OS01G0916700 PROTEIN"/>
    <property type="match status" value="1"/>
</dbReference>
<comment type="caution">
    <text evidence="2">The sequence shown here is derived from an EMBL/GenBank/DDBJ whole genome shotgun (WGS) entry which is preliminary data.</text>
</comment>
<organism evidence="2 3">
    <name type="scientific">Malus domestica</name>
    <name type="common">Apple</name>
    <name type="synonym">Pyrus malus</name>
    <dbReference type="NCBI Taxonomy" id="3750"/>
    <lineage>
        <taxon>Eukaryota</taxon>
        <taxon>Viridiplantae</taxon>
        <taxon>Streptophyta</taxon>
        <taxon>Embryophyta</taxon>
        <taxon>Tracheophyta</taxon>
        <taxon>Spermatophyta</taxon>
        <taxon>Magnoliopsida</taxon>
        <taxon>eudicotyledons</taxon>
        <taxon>Gunneridae</taxon>
        <taxon>Pentapetalae</taxon>
        <taxon>rosids</taxon>
        <taxon>fabids</taxon>
        <taxon>Rosales</taxon>
        <taxon>Rosaceae</taxon>
        <taxon>Amygdaloideae</taxon>
        <taxon>Maleae</taxon>
        <taxon>Malus</taxon>
    </lineage>
</organism>
<accession>A0A498IXL2</accession>
<gene>
    <name evidence="2" type="ORF">DVH24_028557</name>
</gene>
<protein>
    <submittedName>
        <fullName evidence="2">Uncharacterized protein</fullName>
    </submittedName>
</protein>
<sequence>MDPPHGSRPWRPCLLHHHHHHHQQVQHHHNHHFHHHRPNFASFLQNPEPPAAAAIPFPTHLNSEPSELKEAYYDYPTSQTLLGYGEVDDGWLEEEEDDDPVFVLTDE</sequence>
<evidence type="ECO:0000313" key="3">
    <source>
        <dbReference type="Proteomes" id="UP000290289"/>
    </source>
</evidence>
<dbReference type="AlphaFoldDB" id="A0A498IXL2"/>
<name>A0A498IXL2_MALDO</name>
<evidence type="ECO:0000313" key="2">
    <source>
        <dbReference type="EMBL" id="RXH87057.1"/>
    </source>
</evidence>
<dbReference type="Gramene" id="mRNA:MD10G0133900">
    <property type="protein sequence ID" value="mRNA:MD10G0133900"/>
    <property type="gene ID" value="MD10G0133900"/>
</dbReference>
<dbReference type="EMBL" id="RDQH01000336">
    <property type="protein sequence ID" value="RXH87057.1"/>
    <property type="molecule type" value="Genomic_DNA"/>
</dbReference>
<dbReference type="PANTHER" id="PTHR48235">
    <property type="entry name" value="OS01G0916700 PROTEIN"/>
    <property type="match status" value="1"/>
</dbReference>
<proteinExistence type="predicted"/>
<evidence type="ECO:0000256" key="1">
    <source>
        <dbReference type="SAM" id="MobiDB-lite"/>
    </source>
</evidence>